<dbReference type="InterPro" id="IPR041657">
    <property type="entry name" value="HTH_17"/>
</dbReference>
<evidence type="ECO:0000259" key="1">
    <source>
        <dbReference type="Pfam" id="PF12728"/>
    </source>
</evidence>
<dbReference type="GO" id="GO:0003677">
    <property type="term" value="F:DNA binding"/>
    <property type="evidence" value="ECO:0007669"/>
    <property type="project" value="UniProtKB-KW"/>
</dbReference>
<dbReference type="OrthoDB" id="9806994at2"/>
<evidence type="ECO:0000313" key="2">
    <source>
        <dbReference type="EMBL" id="RVU03816.1"/>
    </source>
</evidence>
<proteinExistence type="predicted"/>
<dbReference type="Pfam" id="PF12728">
    <property type="entry name" value="HTH_17"/>
    <property type="match status" value="1"/>
</dbReference>
<evidence type="ECO:0000313" key="3">
    <source>
        <dbReference type="Proteomes" id="UP000282837"/>
    </source>
</evidence>
<comment type="caution">
    <text evidence="2">The sequence shown here is derived from an EMBL/GenBank/DDBJ whole genome shotgun (WGS) entry which is preliminary data.</text>
</comment>
<organism evidence="2 3">
    <name type="scientific">Novosphingobium umbonatum</name>
    <dbReference type="NCBI Taxonomy" id="1908524"/>
    <lineage>
        <taxon>Bacteria</taxon>
        <taxon>Pseudomonadati</taxon>
        <taxon>Pseudomonadota</taxon>
        <taxon>Alphaproteobacteria</taxon>
        <taxon>Sphingomonadales</taxon>
        <taxon>Sphingomonadaceae</taxon>
        <taxon>Novosphingobium</taxon>
    </lineage>
</organism>
<dbReference type="EMBL" id="SACO01000012">
    <property type="protein sequence ID" value="RVU03816.1"/>
    <property type="molecule type" value="Genomic_DNA"/>
</dbReference>
<dbReference type="Proteomes" id="UP000282837">
    <property type="component" value="Unassembled WGS sequence"/>
</dbReference>
<dbReference type="AlphaFoldDB" id="A0A3S2UPT8"/>
<accession>A0A3S2UPT8</accession>
<dbReference type="RefSeq" id="WP_127710852.1">
    <property type="nucleotide sequence ID" value="NZ_SACO01000012.1"/>
</dbReference>
<reference evidence="2 3" key="1">
    <citation type="submission" date="2019-01" db="EMBL/GenBank/DDBJ databases">
        <authorList>
            <person name="Chen W.-M."/>
        </authorList>
    </citation>
    <scope>NUCLEOTIDE SEQUENCE [LARGE SCALE GENOMIC DNA]</scope>
    <source>
        <strain evidence="2 3">FSY-9</strain>
    </source>
</reference>
<gene>
    <name evidence="2" type="ORF">EOE18_14690</name>
</gene>
<keyword evidence="2" id="KW-0238">DNA-binding</keyword>
<keyword evidence="3" id="KW-1185">Reference proteome</keyword>
<sequence>MTPDILDTAGAAEYLAISCPTLERLRLTGNGPQFAKLTPGNRGPVRYRRADLDAWIASRLVRSTSETVEA</sequence>
<protein>
    <submittedName>
        <fullName evidence="2">DNA-binding protein</fullName>
    </submittedName>
</protein>
<feature type="domain" description="Helix-turn-helix" evidence="1">
    <location>
        <begin position="6"/>
        <end position="59"/>
    </location>
</feature>
<name>A0A3S2UPT8_9SPHN</name>
<dbReference type="SUPFAM" id="SSF46955">
    <property type="entry name" value="Putative DNA-binding domain"/>
    <property type="match status" value="1"/>
</dbReference>
<dbReference type="InterPro" id="IPR009061">
    <property type="entry name" value="DNA-bd_dom_put_sf"/>
</dbReference>